<feature type="region of interest" description="Disordered" evidence="5">
    <location>
        <begin position="535"/>
        <end position="561"/>
    </location>
</feature>
<evidence type="ECO:0000313" key="8">
    <source>
        <dbReference type="Proteomes" id="UP000813385"/>
    </source>
</evidence>
<dbReference type="GO" id="GO:0043139">
    <property type="term" value="F:5'-3' DNA helicase activity"/>
    <property type="evidence" value="ECO:0007669"/>
    <property type="project" value="TreeGrafter"/>
</dbReference>
<evidence type="ECO:0000256" key="1">
    <source>
        <dbReference type="ARBA" id="ARBA00022741"/>
    </source>
</evidence>
<evidence type="ECO:0000256" key="5">
    <source>
        <dbReference type="SAM" id="MobiDB-lite"/>
    </source>
</evidence>
<dbReference type="PANTHER" id="PTHR43788">
    <property type="entry name" value="DNA2/NAM7 HELICASE FAMILY MEMBER"/>
    <property type="match status" value="1"/>
</dbReference>
<dbReference type="InterPro" id="IPR036875">
    <property type="entry name" value="Znf_CCHC_sf"/>
</dbReference>
<proteinExistence type="predicted"/>
<dbReference type="PANTHER" id="PTHR43788:SF8">
    <property type="entry name" value="DNA-BINDING PROTEIN SMUBP-2"/>
    <property type="match status" value="1"/>
</dbReference>
<protein>
    <recommendedName>
        <fullName evidence="6">DNA2/NAM7 helicase-like C-terminal domain-containing protein</fullName>
    </recommendedName>
</protein>
<keyword evidence="8" id="KW-1185">Reference proteome</keyword>
<dbReference type="GO" id="GO:0005524">
    <property type="term" value="F:ATP binding"/>
    <property type="evidence" value="ECO:0007669"/>
    <property type="project" value="UniProtKB-KW"/>
</dbReference>
<dbReference type="InterPro" id="IPR027417">
    <property type="entry name" value="P-loop_NTPase"/>
</dbReference>
<keyword evidence="2" id="KW-0378">Hydrolase</keyword>
<organism evidence="7 8">
    <name type="scientific">Plectosphaerella cucumerina</name>
    <dbReference type="NCBI Taxonomy" id="40658"/>
    <lineage>
        <taxon>Eukaryota</taxon>
        <taxon>Fungi</taxon>
        <taxon>Dikarya</taxon>
        <taxon>Ascomycota</taxon>
        <taxon>Pezizomycotina</taxon>
        <taxon>Sordariomycetes</taxon>
        <taxon>Hypocreomycetidae</taxon>
        <taxon>Glomerellales</taxon>
        <taxon>Plectosphaerellaceae</taxon>
        <taxon>Plectosphaerella</taxon>
    </lineage>
</organism>
<dbReference type="EMBL" id="JAGPXD010000002">
    <property type="protein sequence ID" value="KAH7368895.1"/>
    <property type="molecule type" value="Genomic_DNA"/>
</dbReference>
<dbReference type="InterPro" id="IPR050534">
    <property type="entry name" value="Coronavir_polyprotein_1ab"/>
</dbReference>
<evidence type="ECO:0000259" key="6">
    <source>
        <dbReference type="Pfam" id="PF13087"/>
    </source>
</evidence>
<dbReference type="SUPFAM" id="SSF52540">
    <property type="entry name" value="P-loop containing nucleoside triphosphate hydrolases"/>
    <property type="match status" value="1"/>
</dbReference>
<dbReference type="OrthoDB" id="6513042at2759"/>
<dbReference type="SUPFAM" id="SSF57756">
    <property type="entry name" value="Retrovirus zinc finger-like domains"/>
    <property type="match status" value="1"/>
</dbReference>
<feature type="domain" description="DNA2/NAM7 helicase-like C-terminal" evidence="6">
    <location>
        <begin position="725"/>
        <end position="920"/>
    </location>
</feature>
<accession>A0A8K0X708</accession>
<name>A0A8K0X708_9PEZI</name>
<dbReference type="GO" id="GO:0003676">
    <property type="term" value="F:nucleic acid binding"/>
    <property type="evidence" value="ECO:0007669"/>
    <property type="project" value="InterPro"/>
</dbReference>
<evidence type="ECO:0000256" key="3">
    <source>
        <dbReference type="ARBA" id="ARBA00022806"/>
    </source>
</evidence>
<reference evidence="7" key="1">
    <citation type="journal article" date="2021" name="Nat. Commun.">
        <title>Genetic determinants of endophytism in the Arabidopsis root mycobiome.</title>
        <authorList>
            <person name="Mesny F."/>
            <person name="Miyauchi S."/>
            <person name="Thiergart T."/>
            <person name="Pickel B."/>
            <person name="Atanasova L."/>
            <person name="Karlsson M."/>
            <person name="Huettel B."/>
            <person name="Barry K.W."/>
            <person name="Haridas S."/>
            <person name="Chen C."/>
            <person name="Bauer D."/>
            <person name="Andreopoulos W."/>
            <person name="Pangilinan J."/>
            <person name="LaButti K."/>
            <person name="Riley R."/>
            <person name="Lipzen A."/>
            <person name="Clum A."/>
            <person name="Drula E."/>
            <person name="Henrissat B."/>
            <person name="Kohler A."/>
            <person name="Grigoriev I.V."/>
            <person name="Martin F.M."/>
            <person name="Hacquard S."/>
        </authorList>
    </citation>
    <scope>NUCLEOTIDE SEQUENCE</scope>
    <source>
        <strain evidence="7">MPI-CAGE-AT-0016</strain>
    </source>
</reference>
<dbReference type="GO" id="GO:0016787">
    <property type="term" value="F:hydrolase activity"/>
    <property type="evidence" value="ECO:0007669"/>
    <property type="project" value="UniProtKB-KW"/>
</dbReference>
<dbReference type="GO" id="GO:0008270">
    <property type="term" value="F:zinc ion binding"/>
    <property type="evidence" value="ECO:0007669"/>
    <property type="project" value="InterPro"/>
</dbReference>
<keyword evidence="3" id="KW-0347">Helicase</keyword>
<dbReference type="Pfam" id="PF13087">
    <property type="entry name" value="AAA_12"/>
    <property type="match status" value="1"/>
</dbReference>
<dbReference type="Proteomes" id="UP000813385">
    <property type="component" value="Unassembled WGS sequence"/>
</dbReference>
<evidence type="ECO:0000313" key="7">
    <source>
        <dbReference type="EMBL" id="KAH7368895.1"/>
    </source>
</evidence>
<sequence length="1019" mass="113230">MASESTRNYGRRSGLFGCLVMIDDKILPGYKDSVLYYVGHIPEDCPYAGVQTIAEVVEGPHSPKILMFKHVYSRYSAPDVIIGWISIQLSKCISSPQSFDLDKPAAAKKFGIDTVRSKAVQVRLTFYQHDAIIYTSRCDWRSLLPEYCAADVEAAANGWMGAFPDSIITLDLHMRGTIDLLGSYRLSQGQTKLDGDRKMFFANDEDTAVSGCPSINTNTDPEIQPEPALNAWTDLDHRLVAVQLSAREENRCEERRSEVLRSIVHDGHMAEIPSSRLGAPEGISDLDRYGCSIPRDAHGRGPILRYIVRVQVRSCSRDLIPDVGERVQLFLDNVGYKHRPLPENGVKPTQSTEPKFPFWDAIRIRTPDGMRPTPNIFFMAFTPLESASSWPARYDTPPRRIRVPTVPTTGGINTLWNTIAAEEKNKVGVSISWTPNSTTACKERAAVCHMARTSHPLQSVQWKYAAAFQTNVAVDLTAAYYSLDVEQFDEYARPALRDVAQALAGMLFIEGGPGSGKTTFATKIVAQICEDSHSATGQADAPTDSSQAVTPAADDSDESAEDWVFGPKRKVTEFPEFKNPPVFWCTPGHALCYDIVPKLKRLVAGEVVHVYPWAMEMSALLPQDMPDEQFNEETVHMSPAERSMLGAAKVRDIRAREDPHSLASLAKAMALDPANPLANFDELLDFSRLGDEEKPALIERSRRLRREILVAAANQARVLCAATAPRLTINRRNHGVIGRFPRDSIYKGQMTIHPDHVRHKAASAVACNINDILKDMGLVPSHDDLVLGNSWVISVVESYEKPVGTSFTNEAAANLAADLIRRFYLANIGLEPNALGSRASILIIAPYSTMVADMKTVIAAIPKHSIDHSLVDVRTVDSSMSHEADIVIILHTRTERLGFTAAADRMAVMTTRARFAQIFITGSWDKDDLRGRGKLMEEFLDSRSEHNALLRTTRKRDDRGWNMYCTKCYRPGHLDYLCKNSGKLKCIVCREKHHVHDCQKPRPVGAMAITRDIDGFKAG</sequence>
<dbReference type="AlphaFoldDB" id="A0A8K0X708"/>
<gene>
    <name evidence="7" type="ORF">B0T11DRAFT_296476</name>
</gene>
<keyword evidence="1" id="KW-0547">Nucleotide-binding</keyword>
<evidence type="ECO:0000256" key="4">
    <source>
        <dbReference type="ARBA" id="ARBA00022840"/>
    </source>
</evidence>
<evidence type="ECO:0000256" key="2">
    <source>
        <dbReference type="ARBA" id="ARBA00022801"/>
    </source>
</evidence>
<dbReference type="Gene3D" id="3.40.50.300">
    <property type="entry name" value="P-loop containing nucleotide triphosphate hydrolases"/>
    <property type="match status" value="2"/>
</dbReference>
<keyword evidence="4" id="KW-0067">ATP-binding</keyword>
<comment type="caution">
    <text evidence="7">The sequence shown here is derived from an EMBL/GenBank/DDBJ whole genome shotgun (WGS) entry which is preliminary data.</text>
</comment>
<dbReference type="InterPro" id="IPR041679">
    <property type="entry name" value="DNA2/NAM7-like_C"/>
</dbReference>